<dbReference type="OrthoDB" id="4839838at2759"/>
<feature type="region of interest" description="Disordered" evidence="1">
    <location>
        <begin position="24"/>
        <end position="51"/>
    </location>
</feature>
<proteinExistence type="predicted"/>
<evidence type="ECO:0000256" key="1">
    <source>
        <dbReference type="SAM" id="MobiDB-lite"/>
    </source>
</evidence>
<evidence type="ECO:0000256" key="2">
    <source>
        <dbReference type="SAM" id="SignalP"/>
    </source>
</evidence>
<dbReference type="Proteomes" id="UP000326340">
    <property type="component" value="Unassembled WGS sequence"/>
</dbReference>
<feature type="compositionally biased region" description="Polar residues" evidence="1">
    <location>
        <begin position="38"/>
        <end position="47"/>
    </location>
</feature>
<reference evidence="3 4" key="1">
    <citation type="journal article" date="2019" name="Sci. Rep.">
        <title>Colletotrichum shisoi sp. nov., an anthracnose pathogen of Perilla frutescens in Japan: molecular phylogenetic, morphological and genomic evidence.</title>
        <authorList>
            <person name="Gan P."/>
            <person name="Tsushima A."/>
            <person name="Hiroyama R."/>
            <person name="Narusaka M."/>
            <person name="Takano Y."/>
            <person name="Narusaka Y."/>
            <person name="Kawaradani M."/>
            <person name="Damm U."/>
            <person name="Shirasu K."/>
        </authorList>
    </citation>
    <scope>NUCLEOTIDE SEQUENCE [LARGE SCALE GENOMIC DNA]</scope>
    <source>
        <strain evidence="3 4">PG-2018a</strain>
    </source>
</reference>
<keyword evidence="2" id="KW-0732">Signal</keyword>
<organism evidence="3 4">
    <name type="scientific">Colletotrichum shisoi</name>
    <dbReference type="NCBI Taxonomy" id="2078593"/>
    <lineage>
        <taxon>Eukaryota</taxon>
        <taxon>Fungi</taxon>
        <taxon>Dikarya</taxon>
        <taxon>Ascomycota</taxon>
        <taxon>Pezizomycotina</taxon>
        <taxon>Sordariomycetes</taxon>
        <taxon>Hypocreomycetidae</taxon>
        <taxon>Glomerellales</taxon>
        <taxon>Glomerellaceae</taxon>
        <taxon>Colletotrichum</taxon>
        <taxon>Colletotrichum destructivum species complex</taxon>
    </lineage>
</organism>
<feature type="chain" id="PRO_5024790996" evidence="2">
    <location>
        <begin position="20"/>
        <end position="170"/>
    </location>
</feature>
<dbReference type="EMBL" id="PUHP01001090">
    <property type="protein sequence ID" value="TQN66822.1"/>
    <property type="molecule type" value="Genomic_DNA"/>
</dbReference>
<gene>
    <name evidence="3" type="ORF">CSHISOI_08624</name>
</gene>
<keyword evidence="4" id="KW-1185">Reference proteome</keyword>
<evidence type="ECO:0000313" key="4">
    <source>
        <dbReference type="Proteomes" id="UP000326340"/>
    </source>
</evidence>
<protein>
    <submittedName>
        <fullName evidence="3">Uncharacterized protein</fullName>
    </submittedName>
</protein>
<sequence length="170" mass="18639">MLPVACLGLLLLLTAQAKAAPSSLHSHIQRHRDRTATHAHSTLSHSQPLKEAEAAPMRFLPVSVTEVRQQITKKLSAPPPYDQSVLRSIEYEGDRPTATGMETEASPRQGINLKTTVEQPMPKRLNPAPARGSGGFNSVEGSTDSQHVDAAMRLLRAHAIVKQNRFQREI</sequence>
<comment type="caution">
    <text evidence="3">The sequence shown here is derived from an EMBL/GenBank/DDBJ whole genome shotgun (WGS) entry which is preliminary data.</text>
</comment>
<evidence type="ECO:0000313" key="3">
    <source>
        <dbReference type="EMBL" id="TQN66822.1"/>
    </source>
</evidence>
<accession>A0A5Q4BIN7</accession>
<dbReference type="AlphaFoldDB" id="A0A5Q4BIN7"/>
<feature type="signal peptide" evidence="2">
    <location>
        <begin position="1"/>
        <end position="19"/>
    </location>
</feature>
<name>A0A5Q4BIN7_9PEZI</name>